<dbReference type="PANTHER" id="PTHR33376">
    <property type="match status" value="1"/>
</dbReference>
<dbReference type="CDD" id="cd13603">
    <property type="entry name" value="PBP2_TRAP_Siap_TeaA_like"/>
    <property type="match status" value="1"/>
</dbReference>
<evidence type="ECO:0000256" key="4">
    <source>
        <dbReference type="ARBA" id="ARBA00022729"/>
    </source>
</evidence>
<comment type="caution">
    <text evidence="5">The sequence shown here is derived from an EMBL/GenBank/DDBJ whole genome shotgun (WGS) entry which is preliminary data.</text>
</comment>
<name>A0A0P6VLA3_9HYPH</name>
<evidence type="ECO:0000313" key="6">
    <source>
        <dbReference type="Proteomes" id="UP000048984"/>
    </source>
</evidence>
<dbReference type="PANTHER" id="PTHR33376:SF4">
    <property type="entry name" value="SIALIC ACID-BINDING PERIPLASMIC PROTEIN SIAP"/>
    <property type="match status" value="1"/>
</dbReference>
<dbReference type="STRING" id="665126.ABB55_06850"/>
<evidence type="ECO:0000313" key="5">
    <source>
        <dbReference type="EMBL" id="KPL51979.1"/>
    </source>
</evidence>
<keyword evidence="3" id="KW-0813">Transport</keyword>
<evidence type="ECO:0000256" key="3">
    <source>
        <dbReference type="ARBA" id="ARBA00022448"/>
    </source>
</evidence>
<dbReference type="EMBL" id="LJYW01000001">
    <property type="protein sequence ID" value="KPL51979.1"/>
    <property type="molecule type" value="Genomic_DNA"/>
</dbReference>
<proteinExistence type="inferred from homology"/>
<dbReference type="Pfam" id="PF03480">
    <property type="entry name" value="DctP"/>
    <property type="match status" value="1"/>
</dbReference>
<dbReference type="GO" id="GO:0030288">
    <property type="term" value="C:outer membrane-bounded periplasmic space"/>
    <property type="evidence" value="ECO:0007669"/>
    <property type="project" value="InterPro"/>
</dbReference>
<dbReference type="Gene3D" id="3.40.190.170">
    <property type="entry name" value="Bacterial extracellular solute-binding protein, family 7"/>
    <property type="match status" value="1"/>
</dbReference>
<comment type="similarity">
    <text evidence="2">Belongs to the bacterial solute-binding protein 7 family.</text>
</comment>
<gene>
    <name evidence="5" type="ORF">ABB55_06850</name>
</gene>
<dbReference type="InterPro" id="IPR018389">
    <property type="entry name" value="DctP_fam"/>
</dbReference>
<reference evidence="5 6" key="1">
    <citation type="submission" date="2015-09" db="EMBL/GenBank/DDBJ databases">
        <authorList>
            <person name="Jackson K.R."/>
            <person name="Lunt B.L."/>
            <person name="Fisher J.N.B."/>
            <person name="Gardner A.V."/>
            <person name="Bailey M.E."/>
            <person name="Deus L.M."/>
            <person name="Earl A.S."/>
            <person name="Gibby P.D."/>
            <person name="Hartmann K.A."/>
            <person name="Liu J.E."/>
            <person name="Manci A.M."/>
            <person name="Nielsen D.A."/>
            <person name="Solomon M.B."/>
            <person name="Breakwell D.P."/>
            <person name="Burnett S.H."/>
            <person name="Grose J.H."/>
        </authorList>
    </citation>
    <scope>NUCLEOTIDE SEQUENCE [LARGE SCALE GENOMIC DNA]</scope>
    <source>
        <strain evidence="5 6">16</strain>
    </source>
</reference>
<comment type="subcellular location">
    <subcellularLocation>
        <location evidence="1">Cell envelope</location>
    </subcellularLocation>
</comment>
<evidence type="ECO:0000256" key="2">
    <source>
        <dbReference type="ARBA" id="ARBA00009023"/>
    </source>
</evidence>
<reference evidence="5 6" key="2">
    <citation type="submission" date="2015-10" db="EMBL/GenBank/DDBJ databases">
        <title>Draft Genome Sequence of Prosthecomicrobium hirschii ATCC 27832.</title>
        <authorList>
            <person name="Daniel J."/>
            <person name="Givan S.A."/>
            <person name="Brun Y.V."/>
            <person name="Brown P.J."/>
        </authorList>
    </citation>
    <scope>NUCLEOTIDE SEQUENCE [LARGE SCALE GENOMIC DNA]</scope>
    <source>
        <strain evidence="5 6">16</strain>
    </source>
</reference>
<dbReference type="InterPro" id="IPR004682">
    <property type="entry name" value="TRAP_DctP"/>
</dbReference>
<evidence type="ECO:0000256" key="1">
    <source>
        <dbReference type="ARBA" id="ARBA00004196"/>
    </source>
</evidence>
<sequence>MSGITRRHFTVGAAALGVTTFNIGRARAAEFSYKFANNLALSHPLNKRAAEAAAKIKEETGGRFELQIFPSSQLGSDTDTLGQIRSGAVDFFTLSGLILSTFVPAASINGVGFAFKDYDTVWKAMDGKLGDFIRAEIAKSRTIFAFDKQWDNGFRQTTTSTKPITSPADLANLKIRVPPAPLWTSMFKAFGSAPATINFNEVYSALQSKVVDAQENPLAIIETAKLYEVQGYCSMTNHMWDGFHFLANRASWEALPKDIQAVVSKHINAAAIAERADVADLTKGLQETLASKGMKFNTVDQAPFRDKLKAAGFYTEWKGKYGDAAWAVLEGAVGSLG</sequence>
<keyword evidence="4" id="KW-0732">Signal</keyword>
<dbReference type="InterPro" id="IPR038404">
    <property type="entry name" value="TRAP_DctP_sf"/>
</dbReference>
<dbReference type="NCBIfam" id="TIGR00787">
    <property type="entry name" value="dctP"/>
    <property type="match status" value="1"/>
</dbReference>
<dbReference type="PROSITE" id="PS51318">
    <property type="entry name" value="TAT"/>
    <property type="match status" value="1"/>
</dbReference>
<protein>
    <submittedName>
        <fullName evidence="5">ABC transporter substrate-binding protein</fullName>
    </submittedName>
</protein>
<keyword evidence="6" id="KW-1185">Reference proteome</keyword>
<organism evidence="5 6">
    <name type="scientific">Prosthecodimorpha hirschii</name>
    <dbReference type="NCBI Taxonomy" id="665126"/>
    <lineage>
        <taxon>Bacteria</taxon>
        <taxon>Pseudomonadati</taxon>
        <taxon>Pseudomonadota</taxon>
        <taxon>Alphaproteobacteria</taxon>
        <taxon>Hyphomicrobiales</taxon>
        <taxon>Ancalomicrobiaceae</taxon>
        <taxon>Prosthecodimorpha</taxon>
    </lineage>
</organism>
<dbReference type="RefSeq" id="WP_054358142.1">
    <property type="nucleotide sequence ID" value="NZ_LJYW01000001.1"/>
</dbReference>
<dbReference type="NCBIfam" id="NF037995">
    <property type="entry name" value="TRAP_S1"/>
    <property type="match status" value="1"/>
</dbReference>
<dbReference type="AlphaFoldDB" id="A0A0P6VLA3"/>
<dbReference type="Proteomes" id="UP000048984">
    <property type="component" value="Unassembled WGS sequence"/>
</dbReference>
<dbReference type="InterPro" id="IPR006311">
    <property type="entry name" value="TAT_signal"/>
</dbReference>
<dbReference type="PIRSF" id="PIRSF006470">
    <property type="entry name" value="DctB"/>
    <property type="match status" value="1"/>
</dbReference>
<dbReference type="GO" id="GO:0055085">
    <property type="term" value="P:transmembrane transport"/>
    <property type="evidence" value="ECO:0007669"/>
    <property type="project" value="InterPro"/>
</dbReference>
<accession>A0A0P6VLA3</accession>